<evidence type="ECO:0000313" key="1">
    <source>
        <dbReference type="EMBL" id="MFD2592040.1"/>
    </source>
</evidence>
<name>A0ABW5N8U7_9FLAO</name>
<comment type="caution">
    <text evidence="1">The sequence shown here is derived from an EMBL/GenBank/DDBJ whole genome shotgun (WGS) entry which is preliminary data.</text>
</comment>
<evidence type="ECO:0000313" key="2">
    <source>
        <dbReference type="Proteomes" id="UP001597459"/>
    </source>
</evidence>
<gene>
    <name evidence="1" type="ORF">ACFSTE_14470</name>
</gene>
<dbReference type="InterPro" id="IPR016053">
    <property type="entry name" value="Haem_Oase-like"/>
</dbReference>
<dbReference type="SUPFAM" id="SSF48613">
    <property type="entry name" value="Heme oxygenase-like"/>
    <property type="match status" value="1"/>
</dbReference>
<dbReference type="CDD" id="cd19166">
    <property type="entry name" value="HemeO-bac"/>
    <property type="match status" value="1"/>
</dbReference>
<keyword evidence="2" id="KW-1185">Reference proteome</keyword>
<dbReference type="Gene3D" id="1.20.910.10">
    <property type="entry name" value="Heme oxygenase-like"/>
    <property type="match status" value="1"/>
</dbReference>
<accession>A0ABW5N8U7</accession>
<organism evidence="1 2">
    <name type="scientific">Aquimarina hainanensis</name>
    <dbReference type="NCBI Taxonomy" id="1578017"/>
    <lineage>
        <taxon>Bacteria</taxon>
        <taxon>Pseudomonadati</taxon>
        <taxon>Bacteroidota</taxon>
        <taxon>Flavobacteriia</taxon>
        <taxon>Flavobacteriales</taxon>
        <taxon>Flavobacteriaceae</taxon>
        <taxon>Aquimarina</taxon>
    </lineage>
</organism>
<reference evidence="2" key="1">
    <citation type="journal article" date="2019" name="Int. J. Syst. Evol. Microbiol.">
        <title>The Global Catalogue of Microorganisms (GCM) 10K type strain sequencing project: providing services to taxonomists for standard genome sequencing and annotation.</title>
        <authorList>
            <consortium name="The Broad Institute Genomics Platform"/>
            <consortium name="The Broad Institute Genome Sequencing Center for Infectious Disease"/>
            <person name="Wu L."/>
            <person name="Ma J."/>
        </authorList>
    </citation>
    <scope>NUCLEOTIDE SEQUENCE [LARGE SCALE GENOMIC DNA]</scope>
    <source>
        <strain evidence="2">KCTC 42423</strain>
    </source>
</reference>
<dbReference type="InterPro" id="IPR016084">
    <property type="entry name" value="Haem_Oase-like_multi-hlx"/>
</dbReference>
<dbReference type="EMBL" id="JBHULX010000030">
    <property type="protein sequence ID" value="MFD2592040.1"/>
    <property type="molecule type" value="Genomic_DNA"/>
</dbReference>
<dbReference type="Pfam" id="PF01126">
    <property type="entry name" value="Heme_oxygenase"/>
    <property type="match status" value="1"/>
</dbReference>
<sequence length="204" mass="23289">MNPLSKVIKDATKEDHQALEKKVVERLKNIKSKGDYADLLKYFHNYFDHLEKAIAPFLTEEIRPNYKDRRTSEHLRNDLLALQDVPVSFRDITIPVISNSLEAIGALYVMEGSIMGGGIIVKMLAKKGITKGVSFFSGYGEDTLMIWNAFQKAMNTSAYTQEQKLIIIYTAQETFRHFSQLFDAVPNFSEPVMLNSNEFINTQK</sequence>
<dbReference type="RefSeq" id="WP_378253535.1">
    <property type="nucleotide sequence ID" value="NZ_JBHSJV010000001.1"/>
</dbReference>
<protein>
    <submittedName>
        <fullName evidence="1">Biliverdin-producing heme oxygenase</fullName>
    </submittedName>
</protein>
<proteinExistence type="predicted"/>
<dbReference type="Proteomes" id="UP001597459">
    <property type="component" value="Unassembled WGS sequence"/>
</dbReference>